<accession>A0A1V0S9Q9</accession>
<proteinExistence type="predicted"/>
<gene>
    <name evidence="1" type="ORF">Catovirus_1_492</name>
</gene>
<organism evidence="1">
    <name type="scientific">Catovirus CTV1</name>
    <dbReference type="NCBI Taxonomy" id="1977631"/>
    <lineage>
        <taxon>Viruses</taxon>
        <taxon>Varidnaviria</taxon>
        <taxon>Bamfordvirae</taxon>
        <taxon>Nucleocytoviricota</taxon>
        <taxon>Megaviricetes</taxon>
        <taxon>Imitervirales</taxon>
        <taxon>Mimiviridae</taxon>
        <taxon>Klosneuvirinae</taxon>
        <taxon>Catovirus</taxon>
    </lineage>
</organism>
<dbReference type="EMBL" id="KY684083">
    <property type="protein sequence ID" value="ARF08442.1"/>
    <property type="molecule type" value="Genomic_DNA"/>
</dbReference>
<reference evidence="1" key="1">
    <citation type="journal article" date="2017" name="Science">
        <title>Giant viruses with an expanded complement of translation system components.</title>
        <authorList>
            <person name="Schulz F."/>
            <person name="Yutin N."/>
            <person name="Ivanova N.N."/>
            <person name="Ortega D.R."/>
            <person name="Lee T.K."/>
            <person name="Vierheilig J."/>
            <person name="Daims H."/>
            <person name="Horn M."/>
            <person name="Wagner M."/>
            <person name="Jensen G.J."/>
            <person name="Kyrpides N.C."/>
            <person name="Koonin E.V."/>
            <person name="Woyke T."/>
        </authorList>
    </citation>
    <scope>NUCLEOTIDE SEQUENCE</scope>
    <source>
        <strain evidence="1">CTV1</strain>
    </source>
</reference>
<evidence type="ECO:0000313" key="1">
    <source>
        <dbReference type="EMBL" id="ARF08442.1"/>
    </source>
</evidence>
<sequence length="299" mass="34921">MITFTEFQKISADEQSLAITICISKNNETLRLFYPIHYLMSMDKNQFLKTIQTSEYKETKLYTIYLLDEEDMLVAKSCLEDIYSYYSNSATYKPKYIQYFREYSRVLFLSRFSDLKLPKIYTVLVPLDKTLNELDKNHQIITDMLKKSKGSSSSLKSRMFLGYIPSSIIDNDGVLEQMFHTLLNSFKSYYEKNTTELAMLYCNILTRRNNDNLLKIINDVFGSIVVNFTNYSWVNISLDFLLHIDHIVFNDFCVKAEKDNNSIVISVSKNWGKSWTVSDTITNDQHQNIIYIDGTCVLV</sequence>
<name>A0A1V0S9Q9_9VIRU</name>
<protein>
    <submittedName>
        <fullName evidence="1">Uncharacterized protein</fullName>
    </submittedName>
</protein>